<feature type="transmembrane region" description="Helical" evidence="1">
    <location>
        <begin position="109"/>
        <end position="133"/>
    </location>
</feature>
<accession>A0A2W5Z3W5</accession>
<feature type="transmembrane region" description="Helical" evidence="1">
    <location>
        <begin position="66"/>
        <end position="88"/>
    </location>
</feature>
<keyword evidence="1" id="KW-0472">Membrane</keyword>
<name>A0A2W5Z3W5_9BACT</name>
<evidence type="ECO:0000313" key="2">
    <source>
        <dbReference type="EMBL" id="PZR79910.1"/>
    </source>
</evidence>
<sequence>MSAAIAAQMSRADLLKLRKKRGTVAFALLFACVPLVIAFLVTALQHASNAAKYQPAGGMHGFRDGLMLLALFMGPLAAILIGAEAGAADVSSGVFRDLVVTGGSRLGLFAARVPAALALCWSVIALAYVMLIAGTFLFASSLATPDAGIILDGLGFVALATGVVCAVTVGLASLTPSKPGAITAAIGWQLVASPLIASISSLGSSRKLILSQALSHFSPVRIAAGSHVTMSAGAAALITAVWLAALLGLGAWRTRSVDA</sequence>
<protein>
    <submittedName>
        <fullName evidence="2">Uncharacterized protein</fullName>
    </submittedName>
</protein>
<feature type="transmembrane region" description="Helical" evidence="1">
    <location>
        <begin position="181"/>
        <end position="202"/>
    </location>
</feature>
<evidence type="ECO:0000256" key="1">
    <source>
        <dbReference type="SAM" id="Phobius"/>
    </source>
</evidence>
<dbReference type="EMBL" id="QHBU01000183">
    <property type="protein sequence ID" value="PZR79910.1"/>
    <property type="molecule type" value="Genomic_DNA"/>
</dbReference>
<proteinExistence type="predicted"/>
<comment type="caution">
    <text evidence="2">The sequence shown here is derived from an EMBL/GenBank/DDBJ whole genome shotgun (WGS) entry which is preliminary data.</text>
</comment>
<gene>
    <name evidence="2" type="ORF">DLM65_09540</name>
</gene>
<organism evidence="2 3">
    <name type="scientific">Candidatus Aeolococcus gillhamiae</name>
    <dbReference type="NCBI Taxonomy" id="3127015"/>
    <lineage>
        <taxon>Bacteria</taxon>
        <taxon>Bacillati</taxon>
        <taxon>Candidatus Dormiibacterota</taxon>
        <taxon>Candidatus Dormibacteria</taxon>
        <taxon>Candidatus Aeolococcales</taxon>
        <taxon>Candidatus Aeolococcaceae</taxon>
        <taxon>Candidatus Aeolococcus</taxon>
    </lineage>
</organism>
<evidence type="ECO:0000313" key="3">
    <source>
        <dbReference type="Proteomes" id="UP000248724"/>
    </source>
</evidence>
<feature type="transmembrane region" description="Helical" evidence="1">
    <location>
        <begin position="222"/>
        <end position="249"/>
    </location>
</feature>
<reference evidence="2 3" key="1">
    <citation type="journal article" date="2017" name="Nature">
        <title>Atmospheric trace gases support primary production in Antarctic desert surface soil.</title>
        <authorList>
            <person name="Ji M."/>
            <person name="Greening C."/>
            <person name="Vanwonterghem I."/>
            <person name="Carere C.R."/>
            <person name="Bay S.K."/>
            <person name="Steen J.A."/>
            <person name="Montgomery K."/>
            <person name="Lines T."/>
            <person name="Beardall J."/>
            <person name="van Dorst J."/>
            <person name="Snape I."/>
            <person name="Stott M.B."/>
            <person name="Hugenholtz P."/>
            <person name="Ferrari B.C."/>
        </authorList>
    </citation>
    <scope>NUCLEOTIDE SEQUENCE [LARGE SCALE GENOMIC DNA]</scope>
    <source>
        <strain evidence="2">RRmetagenome_bin12</strain>
    </source>
</reference>
<dbReference type="AlphaFoldDB" id="A0A2W5Z3W5"/>
<feature type="transmembrane region" description="Helical" evidence="1">
    <location>
        <begin position="153"/>
        <end position="174"/>
    </location>
</feature>
<keyword evidence="1" id="KW-1133">Transmembrane helix</keyword>
<dbReference type="Proteomes" id="UP000248724">
    <property type="component" value="Unassembled WGS sequence"/>
</dbReference>
<keyword evidence="1" id="KW-0812">Transmembrane</keyword>